<dbReference type="EMBL" id="CP113432">
    <property type="protein sequence ID" value="WAI51445.1"/>
    <property type="molecule type" value="Genomic_DNA"/>
</dbReference>
<dbReference type="Proteomes" id="UP001163624">
    <property type="component" value="Chromosome"/>
</dbReference>
<sequence>MNELRLASRHQWLRLVQQWQDQRRLRFACWLIMALLGAHGVALCSDWRQSQRLGYQSAETNLGKMKALASQSYWLDRAVQAEDLLAKLNAQLWQAPNASLARADVQAWLDVQVKQAGIPEPRINVLPPLEFSAEGQDARIEVQLRGGFEPSSYGRLLQALESTSQWVSIDAAEVSNGVTPAINLQLAFHFRSGTQSLP</sequence>
<evidence type="ECO:0000313" key="2">
    <source>
        <dbReference type="Proteomes" id="UP001163624"/>
    </source>
</evidence>
<reference evidence="1" key="1">
    <citation type="submission" date="2022-11" db="EMBL/GenBank/DDBJ databases">
        <title>Pseudomonas triclosanedens sp. nov., a triclosan degrader isolated from activated sludge.</title>
        <authorList>
            <person name="Yin Y."/>
            <person name="Lu Z."/>
        </authorList>
    </citation>
    <scope>NUCLEOTIDE SEQUENCE</scope>
    <source>
        <strain evidence="1">ZM23</strain>
    </source>
</reference>
<proteinExistence type="predicted"/>
<evidence type="ECO:0000313" key="1">
    <source>
        <dbReference type="EMBL" id="WAI51445.1"/>
    </source>
</evidence>
<accession>A0ABY7A5I5</accession>
<dbReference type="RefSeq" id="WP_254471905.1">
    <property type="nucleotide sequence ID" value="NZ_CP113432.1"/>
</dbReference>
<name>A0ABY7A5I5_9PSED</name>
<protein>
    <submittedName>
        <fullName evidence="1">Uncharacterized protein</fullName>
    </submittedName>
</protein>
<gene>
    <name evidence="1" type="ORF">OU419_09410</name>
</gene>
<organism evidence="1 2">
    <name type="scientific">Pseudomonas triclosanedens</name>
    <dbReference type="NCBI Taxonomy" id="2961893"/>
    <lineage>
        <taxon>Bacteria</taxon>
        <taxon>Pseudomonadati</taxon>
        <taxon>Pseudomonadota</taxon>
        <taxon>Gammaproteobacteria</taxon>
        <taxon>Pseudomonadales</taxon>
        <taxon>Pseudomonadaceae</taxon>
        <taxon>Pseudomonas</taxon>
    </lineage>
</organism>
<keyword evidence="2" id="KW-1185">Reference proteome</keyword>